<accession>A0A1I6SGL4</accession>
<dbReference type="EMBL" id="FPAI01000009">
    <property type="protein sequence ID" value="SFS76106.1"/>
    <property type="molecule type" value="Genomic_DNA"/>
</dbReference>
<proteinExistence type="predicted"/>
<dbReference type="Proteomes" id="UP000199139">
    <property type="component" value="Unassembled WGS sequence"/>
</dbReference>
<dbReference type="AlphaFoldDB" id="A0A1I6SGL4"/>
<protein>
    <submittedName>
        <fullName evidence="1">Uncharacterized protein</fullName>
    </submittedName>
</protein>
<name>A0A1I6SGL4_9BACI</name>
<reference evidence="1 2" key="1">
    <citation type="submission" date="2016-10" db="EMBL/GenBank/DDBJ databases">
        <authorList>
            <person name="de Groot N.N."/>
        </authorList>
    </citation>
    <scope>NUCLEOTIDE SEQUENCE [LARGE SCALE GENOMIC DNA]</scope>
    <source>
        <strain evidence="1 2">DSM 17074</strain>
    </source>
</reference>
<organism evidence="1 2">
    <name type="scientific">Halolactibacillus miurensis</name>
    <dbReference type="NCBI Taxonomy" id="306541"/>
    <lineage>
        <taxon>Bacteria</taxon>
        <taxon>Bacillati</taxon>
        <taxon>Bacillota</taxon>
        <taxon>Bacilli</taxon>
        <taxon>Bacillales</taxon>
        <taxon>Bacillaceae</taxon>
        <taxon>Halolactibacillus</taxon>
    </lineage>
</organism>
<sequence>MRWGAELDLTVQNGMKRANVIRQLKERFDYHDVDDKSYIQLVRKLADFKEMGVDHEHPSDKWF</sequence>
<dbReference type="STRING" id="306541.SAMN05421668_10936"/>
<evidence type="ECO:0000313" key="1">
    <source>
        <dbReference type="EMBL" id="SFS76106.1"/>
    </source>
</evidence>
<gene>
    <name evidence="1" type="ORF">SAMN05421668_10936</name>
</gene>
<evidence type="ECO:0000313" key="2">
    <source>
        <dbReference type="Proteomes" id="UP000199139"/>
    </source>
</evidence>